<dbReference type="EMBL" id="JAUSUL010000001">
    <property type="protein sequence ID" value="MDQ0314229.1"/>
    <property type="molecule type" value="Genomic_DNA"/>
</dbReference>
<accession>A0AAE3VKP7</accession>
<comment type="caution">
    <text evidence="2">The sequence shown here is derived from an EMBL/GenBank/DDBJ whole genome shotgun (WGS) entry which is preliminary data.</text>
</comment>
<evidence type="ECO:0000313" key="2">
    <source>
        <dbReference type="EMBL" id="MDQ0314229.1"/>
    </source>
</evidence>
<protein>
    <submittedName>
        <fullName evidence="2">BMFP domain-containing protein YqiC</fullName>
    </submittedName>
</protein>
<gene>
    <name evidence="2" type="ORF">J2S73_000666</name>
</gene>
<evidence type="ECO:0000313" key="3">
    <source>
        <dbReference type="Proteomes" id="UP001229244"/>
    </source>
</evidence>
<evidence type="ECO:0000256" key="1">
    <source>
        <dbReference type="SAM" id="MobiDB-lite"/>
    </source>
</evidence>
<dbReference type="AlphaFoldDB" id="A0AAE3VKP7"/>
<feature type="region of interest" description="Disordered" evidence="1">
    <location>
        <begin position="84"/>
        <end position="106"/>
    </location>
</feature>
<proteinExistence type="predicted"/>
<dbReference type="InterPro" id="IPR007475">
    <property type="entry name" value="UbiK"/>
</dbReference>
<dbReference type="Pfam" id="PF04380">
    <property type="entry name" value="BMFP"/>
    <property type="match status" value="1"/>
</dbReference>
<organism evidence="2 3">
    <name type="scientific">Amorphus orientalis</name>
    <dbReference type="NCBI Taxonomy" id="649198"/>
    <lineage>
        <taxon>Bacteria</taxon>
        <taxon>Pseudomonadati</taxon>
        <taxon>Pseudomonadota</taxon>
        <taxon>Alphaproteobacteria</taxon>
        <taxon>Hyphomicrobiales</taxon>
        <taxon>Amorphaceae</taxon>
        <taxon>Amorphus</taxon>
    </lineage>
</organism>
<sequence>MTQGSNRIFDDFAKLASDATSVAQSVRKEMETAVRAQAERFLSDMDLVQRDEHDAVKEMAAAARDEAEDLKTRLAALEARVATLEAGSGSAAPSQSETPGTPPPGE</sequence>
<dbReference type="Proteomes" id="UP001229244">
    <property type="component" value="Unassembled WGS sequence"/>
</dbReference>
<name>A0AAE3VKP7_9HYPH</name>
<keyword evidence="3" id="KW-1185">Reference proteome</keyword>
<dbReference type="RefSeq" id="WP_306884004.1">
    <property type="nucleotide sequence ID" value="NZ_JAUSUL010000001.1"/>
</dbReference>
<reference evidence="2" key="1">
    <citation type="submission" date="2023-07" db="EMBL/GenBank/DDBJ databases">
        <title>Genomic Encyclopedia of Type Strains, Phase IV (KMG-IV): sequencing the most valuable type-strain genomes for metagenomic binning, comparative biology and taxonomic classification.</title>
        <authorList>
            <person name="Goeker M."/>
        </authorList>
    </citation>
    <scope>NUCLEOTIDE SEQUENCE</scope>
    <source>
        <strain evidence="2">DSM 21202</strain>
    </source>
</reference>